<sequence>MDLIQTLRLRKSINEYSAKKIDLDTVGIMLWAANGVNREDGRHTAPSAFNSQFINIYVATDKAVYLYDSVEHSLLALVSGNIKDKIGIQEFVKTAPVILIMTASLKKLPAYAGGRSTRITYAHANAGCIAQNIYLAAAALNLGTRYIMFINDKGLKYYLHLDNDELPLSLMPIGYPKQ</sequence>
<dbReference type="Pfam" id="PF00881">
    <property type="entry name" value="Nitroreductase"/>
    <property type="match status" value="1"/>
</dbReference>
<proteinExistence type="predicted"/>
<dbReference type="PANTHER" id="PTHR43745:SF2">
    <property type="entry name" value="NITROREDUCTASE MJ1384-RELATED"/>
    <property type="match status" value="1"/>
</dbReference>
<dbReference type="EC" id="1.6.99.3" evidence="2"/>
<dbReference type="CDD" id="cd02142">
    <property type="entry name" value="McbC_SagB-like_oxidoreductase"/>
    <property type="match status" value="1"/>
</dbReference>
<evidence type="ECO:0000259" key="1">
    <source>
        <dbReference type="Pfam" id="PF00881"/>
    </source>
</evidence>
<dbReference type="SUPFAM" id="SSF55469">
    <property type="entry name" value="FMN-dependent nitroreductase-like"/>
    <property type="match status" value="1"/>
</dbReference>
<dbReference type="InterPro" id="IPR052544">
    <property type="entry name" value="Bacteriocin_Proc_Enz"/>
</dbReference>
<dbReference type="EMBL" id="ADZX01000814">
    <property type="protein sequence ID" value="EFK95289.1"/>
    <property type="molecule type" value="Genomic_DNA"/>
</dbReference>
<name>D9PMB3_9ZZZZ</name>
<keyword evidence="2" id="KW-0560">Oxidoreductase</keyword>
<comment type="caution">
    <text evidence="2">The sequence shown here is derived from an EMBL/GenBank/DDBJ whole genome shotgun (WGS) entry which is preliminary data.</text>
</comment>
<dbReference type="GO" id="GO:0016491">
    <property type="term" value="F:oxidoreductase activity"/>
    <property type="evidence" value="ECO:0007669"/>
    <property type="project" value="UniProtKB-KW"/>
</dbReference>
<organism evidence="2">
    <name type="scientific">sediment metagenome</name>
    <dbReference type="NCBI Taxonomy" id="749907"/>
    <lineage>
        <taxon>unclassified sequences</taxon>
        <taxon>metagenomes</taxon>
        <taxon>ecological metagenomes</taxon>
    </lineage>
</organism>
<accession>D9PMB3</accession>
<dbReference type="InterPro" id="IPR000415">
    <property type="entry name" value="Nitroreductase-like"/>
</dbReference>
<reference evidence="2" key="1">
    <citation type="submission" date="2010-07" db="EMBL/GenBank/DDBJ databases">
        <authorList>
            <consortium name="CONSOLIDER consortium CSD2007-00005"/>
            <person name="Guazzaroni M.-E."/>
            <person name="Richter M."/>
            <person name="Garcia-Salamanca A."/>
            <person name="Yarza P."/>
            <person name="Ferrer M."/>
        </authorList>
    </citation>
    <scope>NUCLEOTIDE SEQUENCE</scope>
</reference>
<dbReference type="InterPro" id="IPR029479">
    <property type="entry name" value="Nitroreductase"/>
</dbReference>
<protein>
    <submittedName>
        <fullName evidence="2">Nitroreductase-like protein</fullName>
        <ecNumber evidence="2">1.6.99.3</ecNumber>
    </submittedName>
</protein>
<dbReference type="Gene3D" id="3.40.109.10">
    <property type="entry name" value="NADH Oxidase"/>
    <property type="match status" value="1"/>
</dbReference>
<feature type="domain" description="Nitroreductase" evidence="1">
    <location>
        <begin position="8"/>
        <end position="175"/>
    </location>
</feature>
<reference evidence="2" key="2">
    <citation type="journal article" date="2011" name="Microb. Ecol.">
        <title>Taxonomic and Functional Metagenomic Profiling of the Microbial Community in the Anoxic Sediment of a Sub-saline Shallow Lake (Laguna de Carrizo, Central Spain).</title>
        <authorList>
            <person name="Ferrer M."/>
            <person name="Guazzaroni M.E."/>
            <person name="Richter M."/>
            <person name="Garcia-Salamanca A."/>
            <person name="Yarza P."/>
            <person name="Suarez-Suarez A."/>
            <person name="Solano J."/>
            <person name="Alcaide M."/>
            <person name="van Dillewijn P."/>
            <person name="Molina-Henares M.A."/>
            <person name="Lopez-Cortes N."/>
            <person name="Al-Ramahi Y."/>
            <person name="Guerrero C."/>
            <person name="Acosta A."/>
            <person name="de Eugenio L.I."/>
            <person name="Martinez V."/>
            <person name="Marques S."/>
            <person name="Rojo F."/>
            <person name="Santero E."/>
            <person name="Genilloud O."/>
            <person name="Perez-Perez J."/>
            <person name="Rossello-Mora R."/>
            <person name="Ramos J.L."/>
        </authorList>
    </citation>
    <scope>NUCLEOTIDE SEQUENCE</scope>
</reference>
<dbReference type="AlphaFoldDB" id="D9PMB3"/>
<dbReference type="PANTHER" id="PTHR43745">
    <property type="entry name" value="NITROREDUCTASE MJ1384-RELATED"/>
    <property type="match status" value="1"/>
</dbReference>
<gene>
    <name evidence="2" type="ORF">LDC_2691</name>
</gene>
<evidence type="ECO:0000313" key="2">
    <source>
        <dbReference type="EMBL" id="EFK95289.1"/>
    </source>
</evidence>